<reference evidence="1" key="1">
    <citation type="submission" date="2021-03" db="EMBL/GenBank/DDBJ databases">
        <title>Draft genome sequence of rust myrtle Austropuccinia psidii MF-1, a brazilian biotype.</title>
        <authorList>
            <person name="Quecine M.C."/>
            <person name="Pachon D.M.R."/>
            <person name="Bonatelli M.L."/>
            <person name="Correr F.H."/>
            <person name="Franceschini L.M."/>
            <person name="Leite T.F."/>
            <person name="Margarido G.R.A."/>
            <person name="Almeida C.A."/>
            <person name="Ferrarezi J.A."/>
            <person name="Labate C.A."/>
        </authorList>
    </citation>
    <scope>NUCLEOTIDE SEQUENCE</scope>
    <source>
        <strain evidence="1">MF-1</strain>
    </source>
</reference>
<proteinExistence type="predicted"/>
<dbReference type="Proteomes" id="UP000765509">
    <property type="component" value="Unassembled WGS sequence"/>
</dbReference>
<evidence type="ECO:0000313" key="2">
    <source>
        <dbReference type="Proteomes" id="UP000765509"/>
    </source>
</evidence>
<sequence length="194" mass="22510">MEHGQQEIQPSIPLGRTWGKFTEDMSQRDRLQRLYGNQQRLDPTRQFRLLEVMANRIRKNKATIQAIEEQLTPTGSVQEKTRIQGQKQDLFQPKADRVRTNYPEAVRLGERSTQEPEIVIHTSRISSPINRNITPTWIEHNIATPESDLKSGALWSKMSQFVEQTQKKFAELQSSHERMKTLTASMDQIVKSLQ</sequence>
<dbReference type="AlphaFoldDB" id="A0A9Q3BFL4"/>
<accession>A0A9Q3BFL4</accession>
<evidence type="ECO:0000313" key="1">
    <source>
        <dbReference type="EMBL" id="MBW0464404.1"/>
    </source>
</evidence>
<organism evidence="1 2">
    <name type="scientific">Austropuccinia psidii MF-1</name>
    <dbReference type="NCBI Taxonomy" id="1389203"/>
    <lineage>
        <taxon>Eukaryota</taxon>
        <taxon>Fungi</taxon>
        <taxon>Dikarya</taxon>
        <taxon>Basidiomycota</taxon>
        <taxon>Pucciniomycotina</taxon>
        <taxon>Pucciniomycetes</taxon>
        <taxon>Pucciniales</taxon>
        <taxon>Sphaerophragmiaceae</taxon>
        <taxon>Austropuccinia</taxon>
    </lineage>
</organism>
<dbReference type="EMBL" id="AVOT02000773">
    <property type="protein sequence ID" value="MBW0464404.1"/>
    <property type="molecule type" value="Genomic_DNA"/>
</dbReference>
<comment type="caution">
    <text evidence="1">The sequence shown here is derived from an EMBL/GenBank/DDBJ whole genome shotgun (WGS) entry which is preliminary data.</text>
</comment>
<name>A0A9Q3BFL4_9BASI</name>
<protein>
    <submittedName>
        <fullName evidence="1">Uncharacterized protein</fullName>
    </submittedName>
</protein>
<gene>
    <name evidence="1" type="ORF">O181_004119</name>
</gene>
<keyword evidence="2" id="KW-1185">Reference proteome</keyword>